<dbReference type="Proteomes" id="UP001589585">
    <property type="component" value="Unassembled WGS sequence"/>
</dbReference>
<feature type="chain" id="PRO_5045100799" evidence="1">
    <location>
        <begin position="20"/>
        <end position="178"/>
    </location>
</feature>
<evidence type="ECO:0000313" key="2">
    <source>
        <dbReference type="EMBL" id="MFB9055171.1"/>
    </source>
</evidence>
<reference evidence="2 3" key="1">
    <citation type="submission" date="2024-09" db="EMBL/GenBank/DDBJ databases">
        <authorList>
            <person name="Sun Q."/>
            <person name="Mori K."/>
        </authorList>
    </citation>
    <scope>NUCLEOTIDE SEQUENCE [LARGE SCALE GENOMIC DNA]</scope>
    <source>
        <strain evidence="2 3">CECT 8622</strain>
    </source>
</reference>
<dbReference type="RefSeq" id="WP_379859358.1">
    <property type="nucleotide sequence ID" value="NZ_JBHMFC010000001.1"/>
</dbReference>
<evidence type="ECO:0000256" key="1">
    <source>
        <dbReference type="SAM" id="SignalP"/>
    </source>
</evidence>
<gene>
    <name evidence="2" type="ORF">ACFFU9_00305</name>
</gene>
<organism evidence="2 3">
    <name type="scientific">Mariniflexile ostreae</name>
    <dbReference type="NCBI Taxonomy" id="1520892"/>
    <lineage>
        <taxon>Bacteria</taxon>
        <taxon>Pseudomonadati</taxon>
        <taxon>Bacteroidota</taxon>
        <taxon>Flavobacteriia</taxon>
        <taxon>Flavobacteriales</taxon>
        <taxon>Flavobacteriaceae</taxon>
        <taxon>Mariniflexile</taxon>
    </lineage>
</organism>
<keyword evidence="1" id="KW-0732">Signal</keyword>
<protein>
    <submittedName>
        <fullName evidence="2">Uncharacterized protein</fullName>
    </submittedName>
</protein>
<proteinExistence type="predicted"/>
<sequence>MKNAVLITLVLFLGGAITAQTGSAVTLNINLHPIQTLKVNTTEVDLVYDTAAKYESGVDVLQPDHLTVSGTAGMVITVKSDGHLMHSGAVGLPDVIAANTIQVAASAGTTNAFSNATYAMPFLSSEEAIILSNSKGGGVRNISITYKGAGANTYNNMALASKVQTVFKTQVTYTVTAQ</sequence>
<keyword evidence="3" id="KW-1185">Reference proteome</keyword>
<name>A0ABV5F6U5_9FLAO</name>
<feature type="signal peptide" evidence="1">
    <location>
        <begin position="1"/>
        <end position="19"/>
    </location>
</feature>
<comment type="caution">
    <text evidence="2">The sequence shown here is derived from an EMBL/GenBank/DDBJ whole genome shotgun (WGS) entry which is preliminary data.</text>
</comment>
<accession>A0ABV5F6U5</accession>
<evidence type="ECO:0000313" key="3">
    <source>
        <dbReference type="Proteomes" id="UP001589585"/>
    </source>
</evidence>
<dbReference type="EMBL" id="JBHMFC010000001">
    <property type="protein sequence ID" value="MFB9055171.1"/>
    <property type="molecule type" value="Genomic_DNA"/>
</dbReference>